<feature type="domain" description="Protein kinase" evidence="15">
    <location>
        <begin position="111"/>
        <end position="399"/>
    </location>
</feature>
<keyword evidence="6" id="KW-0418">Kinase</keyword>
<evidence type="ECO:0000313" key="17">
    <source>
        <dbReference type="Proteomes" id="UP000027120"/>
    </source>
</evidence>
<dbReference type="GO" id="GO:0004674">
    <property type="term" value="F:protein serine/threonine kinase activity"/>
    <property type="evidence" value="ECO:0000318"/>
    <property type="project" value="GO_Central"/>
</dbReference>
<keyword evidence="5 12" id="KW-0547">Nucleotide-binding</keyword>
<evidence type="ECO:0000256" key="8">
    <source>
        <dbReference type="ARBA" id="ARBA00023157"/>
    </source>
</evidence>
<accession>A0A067DJB4</accession>
<dbReference type="PANTHER" id="PTHR27002">
    <property type="entry name" value="RECEPTOR-LIKE SERINE/THREONINE-PROTEIN KINASE SD1-8"/>
    <property type="match status" value="1"/>
</dbReference>
<dbReference type="AlphaFoldDB" id="A0A067DJB4"/>
<dbReference type="Gene3D" id="1.10.510.10">
    <property type="entry name" value="Transferase(Phosphotransferase) domain 1"/>
    <property type="match status" value="1"/>
</dbReference>
<dbReference type="GO" id="GO:0005524">
    <property type="term" value="F:ATP binding"/>
    <property type="evidence" value="ECO:0007669"/>
    <property type="project" value="UniProtKB-UniRule"/>
</dbReference>
<dbReference type="InterPro" id="IPR000719">
    <property type="entry name" value="Prot_kinase_dom"/>
</dbReference>
<protein>
    <recommendedName>
        <fullName evidence="1">non-specific serine/threonine protein kinase</fullName>
        <ecNumber evidence="1">2.7.11.1</ecNumber>
    </recommendedName>
</protein>
<evidence type="ECO:0000256" key="14">
    <source>
        <dbReference type="SAM" id="Phobius"/>
    </source>
</evidence>
<comment type="similarity">
    <text evidence="13">Belongs to the protein kinase superfamily.</text>
</comment>
<dbReference type="eggNOG" id="ENOG502RCRG">
    <property type="taxonomic scope" value="Eukaryota"/>
</dbReference>
<evidence type="ECO:0000256" key="1">
    <source>
        <dbReference type="ARBA" id="ARBA00012513"/>
    </source>
</evidence>
<evidence type="ECO:0000256" key="12">
    <source>
        <dbReference type="PROSITE-ProRule" id="PRU10141"/>
    </source>
</evidence>
<dbReference type="GO" id="GO:0005886">
    <property type="term" value="C:plasma membrane"/>
    <property type="evidence" value="ECO:0000318"/>
    <property type="project" value="GO_Central"/>
</dbReference>
<dbReference type="PROSITE" id="PS00108">
    <property type="entry name" value="PROTEIN_KINASE_ST"/>
    <property type="match status" value="1"/>
</dbReference>
<evidence type="ECO:0000256" key="9">
    <source>
        <dbReference type="ARBA" id="ARBA00023180"/>
    </source>
</evidence>
<comment type="catalytic activity">
    <reaction evidence="11">
        <text>L-seryl-[protein] + ATP = O-phospho-L-seryl-[protein] + ADP + H(+)</text>
        <dbReference type="Rhea" id="RHEA:17989"/>
        <dbReference type="Rhea" id="RHEA-COMP:9863"/>
        <dbReference type="Rhea" id="RHEA-COMP:11604"/>
        <dbReference type="ChEBI" id="CHEBI:15378"/>
        <dbReference type="ChEBI" id="CHEBI:29999"/>
        <dbReference type="ChEBI" id="CHEBI:30616"/>
        <dbReference type="ChEBI" id="CHEBI:83421"/>
        <dbReference type="ChEBI" id="CHEBI:456216"/>
        <dbReference type="EC" id="2.7.11.1"/>
    </reaction>
</comment>
<gene>
    <name evidence="16" type="ORF">CISIN_1g014024mg</name>
</gene>
<dbReference type="InterPro" id="IPR008271">
    <property type="entry name" value="Ser/Thr_kinase_AS"/>
</dbReference>
<evidence type="ECO:0000256" key="7">
    <source>
        <dbReference type="ARBA" id="ARBA00022840"/>
    </source>
</evidence>
<keyword evidence="14" id="KW-0472">Membrane</keyword>
<evidence type="ECO:0000256" key="5">
    <source>
        <dbReference type="ARBA" id="ARBA00022741"/>
    </source>
</evidence>
<dbReference type="PANTHER" id="PTHR27002:SF812">
    <property type="entry name" value="RECEPTOR-LIKE SERINE_THREONINE-PROTEIN KINASE"/>
    <property type="match status" value="1"/>
</dbReference>
<dbReference type="GO" id="GO:0006955">
    <property type="term" value="P:immune response"/>
    <property type="evidence" value="ECO:0000318"/>
    <property type="project" value="GO_Central"/>
</dbReference>
<evidence type="ECO:0000313" key="16">
    <source>
        <dbReference type="EMBL" id="KDO42973.1"/>
    </source>
</evidence>
<dbReference type="FunFam" id="3.30.200.20:FF:001238">
    <property type="entry name" value="Os08g0179000 protein"/>
    <property type="match status" value="1"/>
</dbReference>
<dbReference type="SMR" id="A0A067DJB4"/>
<proteinExistence type="inferred from homology"/>
<dbReference type="Pfam" id="PF11883">
    <property type="entry name" value="DUF3403"/>
    <property type="match status" value="1"/>
</dbReference>
<dbReference type="InterPro" id="IPR017441">
    <property type="entry name" value="Protein_kinase_ATP_BS"/>
</dbReference>
<dbReference type="EMBL" id="KK785418">
    <property type="protein sequence ID" value="KDO42973.1"/>
    <property type="molecule type" value="Genomic_DNA"/>
</dbReference>
<dbReference type="SUPFAM" id="SSF56112">
    <property type="entry name" value="Protein kinase-like (PK-like)"/>
    <property type="match status" value="1"/>
</dbReference>
<sequence>MERCPIFISIIASVSLIFLILSFTVTTNRTIFLALSATLAGMAALGLTIFCFRRNTTNKGEDLMKFDLGMNLKVDVELTEGNNKCKKGCEKEVDQFPLFSFSSVSSATGNFSAANKLGEGGFGTVYKGVIGQGEIAVKRLLGKSGQEIKELKNEASVIAQVQHKNLVKLLGCCIEKDERLLIYEYMPNKSLDCFLFDPTKREILDWRTRVQIIKGVAQGLLYLHQYSRVRIIHRDLKASNILLDKDMNSKISDFGMARIVFGGNDEDELQGNTSRISGTYGYMSPEYALEGIFSIKSDVFSFGVLLLEIVSGKKNTGFYRTKSLNLIGYAWDLWISNKIIDLIDSVLEEASFNESLSRYVHIALLCVQERAEDRPTMSDVVSMLTNEASSLLPPKQPAFCNLRNMESSTSTTEKSWADCSINEVTVSILDAR</sequence>
<name>A0A067DJB4_CITSI</name>
<evidence type="ECO:0000256" key="6">
    <source>
        <dbReference type="ARBA" id="ARBA00022777"/>
    </source>
</evidence>
<feature type="transmembrane region" description="Helical" evidence="14">
    <location>
        <begin position="31"/>
        <end position="52"/>
    </location>
</feature>
<evidence type="ECO:0000256" key="4">
    <source>
        <dbReference type="ARBA" id="ARBA00022729"/>
    </source>
</evidence>
<keyword evidence="7 12" id="KW-0067">ATP-binding</keyword>
<dbReference type="Proteomes" id="UP000027120">
    <property type="component" value="Unassembled WGS sequence"/>
</dbReference>
<feature type="transmembrane region" description="Helical" evidence="14">
    <location>
        <begin position="7"/>
        <end position="25"/>
    </location>
</feature>
<reference evidence="16 17" key="1">
    <citation type="submission" date="2014-04" db="EMBL/GenBank/DDBJ databases">
        <authorList>
            <consortium name="International Citrus Genome Consortium"/>
            <person name="Gmitter F."/>
            <person name="Chen C."/>
            <person name="Farmerie W."/>
            <person name="Harkins T."/>
            <person name="Desany B."/>
            <person name="Mohiuddin M."/>
            <person name="Kodira C."/>
            <person name="Borodovsky M."/>
            <person name="Lomsadze A."/>
            <person name="Burns P."/>
            <person name="Jenkins J."/>
            <person name="Prochnik S."/>
            <person name="Shu S."/>
            <person name="Chapman J."/>
            <person name="Pitluck S."/>
            <person name="Schmutz J."/>
            <person name="Rokhsar D."/>
        </authorList>
    </citation>
    <scope>NUCLEOTIDE SEQUENCE</scope>
</reference>
<dbReference type="Gene3D" id="3.30.200.20">
    <property type="entry name" value="Phosphorylase Kinase, domain 1"/>
    <property type="match status" value="1"/>
</dbReference>
<comment type="catalytic activity">
    <reaction evidence="10">
        <text>L-threonyl-[protein] + ATP = O-phospho-L-threonyl-[protein] + ADP + H(+)</text>
        <dbReference type="Rhea" id="RHEA:46608"/>
        <dbReference type="Rhea" id="RHEA-COMP:11060"/>
        <dbReference type="Rhea" id="RHEA-COMP:11605"/>
        <dbReference type="ChEBI" id="CHEBI:15378"/>
        <dbReference type="ChEBI" id="CHEBI:30013"/>
        <dbReference type="ChEBI" id="CHEBI:30616"/>
        <dbReference type="ChEBI" id="CHEBI:61977"/>
        <dbReference type="ChEBI" id="CHEBI:456216"/>
        <dbReference type="EC" id="2.7.11.1"/>
    </reaction>
</comment>
<keyword evidence="4" id="KW-0732">Signal</keyword>
<dbReference type="GO" id="GO:0007165">
    <property type="term" value="P:signal transduction"/>
    <property type="evidence" value="ECO:0000318"/>
    <property type="project" value="GO_Central"/>
</dbReference>
<dbReference type="EC" id="2.7.11.1" evidence="1"/>
<evidence type="ECO:0000259" key="15">
    <source>
        <dbReference type="PROSITE" id="PS50011"/>
    </source>
</evidence>
<dbReference type="InterPro" id="IPR001245">
    <property type="entry name" value="Ser-Thr/Tyr_kinase_cat_dom"/>
</dbReference>
<dbReference type="CDD" id="cd14066">
    <property type="entry name" value="STKc_IRAK"/>
    <property type="match status" value="1"/>
</dbReference>
<dbReference type="PROSITE" id="PS50011">
    <property type="entry name" value="PROTEIN_KINASE_DOM"/>
    <property type="match status" value="1"/>
</dbReference>
<dbReference type="PaxDb" id="2711-XP_006465210.1"/>
<dbReference type="FunFam" id="1.10.510.10:FF:000060">
    <property type="entry name" value="G-type lectin S-receptor-like serine/threonine-protein kinase"/>
    <property type="match status" value="1"/>
</dbReference>
<keyword evidence="3" id="KW-0808">Transferase</keyword>
<keyword evidence="14" id="KW-1133">Transmembrane helix</keyword>
<dbReference type="STRING" id="2711.A0A067DJB4"/>
<organism evidence="16 17">
    <name type="scientific">Citrus sinensis</name>
    <name type="common">Sweet orange</name>
    <name type="synonym">Citrus aurantium var. sinensis</name>
    <dbReference type="NCBI Taxonomy" id="2711"/>
    <lineage>
        <taxon>Eukaryota</taxon>
        <taxon>Viridiplantae</taxon>
        <taxon>Streptophyta</taxon>
        <taxon>Embryophyta</taxon>
        <taxon>Tracheophyta</taxon>
        <taxon>Spermatophyta</taxon>
        <taxon>Magnoliopsida</taxon>
        <taxon>eudicotyledons</taxon>
        <taxon>Gunneridae</taxon>
        <taxon>Pentapetalae</taxon>
        <taxon>rosids</taxon>
        <taxon>malvids</taxon>
        <taxon>Sapindales</taxon>
        <taxon>Rutaceae</taxon>
        <taxon>Aurantioideae</taxon>
        <taxon>Citrus</taxon>
    </lineage>
</organism>
<keyword evidence="17" id="KW-1185">Reference proteome</keyword>
<dbReference type="PROSITE" id="PS00107">
    <property type="entry name" value="PROTEIN_KINASE_ATP"/>
    <property type="match status" value="1"/>
</dbReference>
<evidence type="ECO:0000256" key="11">
    <source>
        <dbReference type="ARBA" id="ARBA00048679"/>
    </source>
</evidence>
<evidence type="ECO:0000256" key="13">
    <source>
        <dbReference type="RuleBase" id="RU000304"/>
    </source>
</evidence>
<dbReference type="InterPro" id="IPR021820">
    <property type="entry name" value="S-locus_recpt_kinase_C"/>
</dbReference>
<keyword evidence="8" id="KW-1015">Disulfide bond</keyword>
<feature type="binding site" evidence="12">
    <location>
        <position position="138"/>
    </location>
    <ligand>
        <name>ATP</name>
        <dbReference type="ChEBI" id="CHEBI:30616"/>
    </ligand>
</feature>
<dbReference type="Pfam" id="PF07714">
    <property type="entry name" value="PK_Tyr_Ser-Thr"/>
    <property type="match status" value="1"/>
</dbReference>
<dbReference type="InterPro" id="IPR011009">
    <property type="entry name" value="Kinase-like_dom_sf"/>
</dbReference>
<keyword evidence="9" id="KW-0325">Glycoprotein</keyword>
<keyword evidence="14" id="KW-0812">Transmembrane</keyword>
<evidence type="ECO:0000256" key="3">
    <source>
        <dbReference type="ARBA" id="ARBA00022679"/>
    </source>
</evidence>
<dbReference type="SMART" id="SM00220">
    <property type="entry name" value="S_TKc"/>
    <property type="match status" value="1"/>
</dbReference>
<keyword evidence="2 13" id="KW-0723">Serine/threonine-protein kinase</keyword>
<evidence type="ECO:0000256" key="10">
    <source>
        <dbReference type="ARBA" id="ARBA00047899"/>
    </source>
</evidence>
<evidence type="ECO:0000256" key="2">
    <source>
        <dbReference type="ARBA" id="ARBA00022527"/>
    </source>
</evidence>